<dbReference type="SUPFAM" id="SSF46689">
    <property type="entry name" value="Homeodomain-like"/>
    <property type="match status" value="2"/>
</dbReference>
<dbReference type="AlphaFoldDB" id="A0A256G3J1"/>
<dbReference type="PROSITE" id="PS01124">
    <property type="entry name" value="HTH_ARAC_FAMILY_2"/>
    <property type="match status" value="1"/>
</dbReference>
<evidence type="ECO:0000256" key="4">
    <source>
        <dbReference type="ARBA" id="ARBA00023163"/>
    </source>
</evidence>
<dbReference type="RefSeq" id="WP_094505319.1">
    <property type="nucleotide sequence ID" value="NZ_JBHEEK010000010.1"/>
</dbReference>
<keyword evidence="4" id="KW-0804">Transcription</keyword>
<dbReference type="PROSITE" id="PS00041">
    <property type="entry name" value="HTH_ARAC_FAMILY_1"/>
    <property type="match status" value="1"/>
</dbReference>
<accession>A0A256G3J1</accession>
<dbReference type="GO" id="GO:0043565">
    <property type="term" value="F:sequence-specific DNA binding"/>
    <property type="evidence" value="ECO:0007669"/>
    <property type="project" value="InterPro"/>
</dbReference>
<proteinExistence type="predicted"/>
<dbReference type="PANTHER" id="PTHR46796">
    <property type="entry name" value="HTH-TYPE TRANSCRIPTIONAL ACTIVATOR RHAS-RELATED"/>
    <property type="match status" value="1"/>
</dbReference>
<dbReference type="InterPro" id="IPR009057">
    <property type="entry name" value="Homeodomain-like_sf"/>
</dbReference>
<reference evidence="6 7" key="1">
    <citation type="submission" date="2017-07" db="EMBL/GenBank/DDBJ databases">
        <title>Phylogenetic study on the rhizospheric bacterium Ochrobactrum sp. A44.</title>
        <authorList>
            <person name="Krzyzanowska D.M."/>
            <person name="Ossowicki A."/>
            <person name="Rajewska M."/>
            <person name="Maciag T."/>
            <person name="Kaczynski Z."/>
            <person name="Czerwicka M."/>
            <person name="Jafra S."/>
        </authorList>
    </citation>
    <scope>NUCLEOTIDE SEQUENCE [LARGE SCALE GENOMIC DNA]</scope>
    <source>
        <strain evidence="6 7">DSM 7216</strain>
    </source>
</reference>
<keyword evidence="3" id="KW-0010">Activator</keyword>
<dbReference type="InterPro" id="IPR037923">
    <property type="entry name" value="HTH-like"/>
</dbReference>
<comment type="caution">
    <text evidence="6">The sequence shown here is derived from an EMBL/GenBank/DDBJ whole genome shotgun (WGS) entry which is preliminary data.</text>
</comment>
<evidence type="ECO:0000256" key="1">
    <source>
        <dbReference type="ARBA" id="ARBA00023015"/>
    </source>
</evidence>
<keyword evidence="7" id="KW-1185">Reference proteome</keyword>
<dbReference type="EMBL" id="NNRJ01000010">
    <property type="protein sequence ID" value="OYR21675.1"/>
    <property type="molecule type" value="Genomic_DNA"/>
</dbReference>
<dbReference type="OrthoDB" id="9806208at2"/>
<dbReference type="InterPro" id="IPR018062">
    <property type="entry name" value="HTH_AraC-typ_CS"/>
</dbReference>
<gene>
    <name evidence="6" type="ORF">CEV31_0514</name>
</gene>
<evidence type="ECO:0000313" key="7">
    <source>
        <dbReference type="Proteomes" id="UP000215590"/>
    </source>
</evidence>
<dbReference type="GO" id="GO:0003700">
    <property type="term" value="F:DNA-binding transcription factor activity"/>
    <property type="evidence" value="ECO:0007669"/>
    <property type="project" value="InterPro"/>
</dbReference>
<dbReference type="InterPro" id="IPR050204">
    <property type="entry name" value="AraC_XylS_family_regulators"/>
</dbReference>
<protein>
    <submittedName>
        <fullName evidence="6">Helix-turn-helix domain protein</fullName>
    </submittedName>
</protein>
<dbReference type="SUPFAM" id="SSF51215">
    <property type="entry name" value="Regulatory protein AraC"/>
    <property type="match status" value="1"/>
</dbReference>
<feature type="domain" description="HTH araC/xylS-type" evidence="5">
    <location>
        <begin position="198"/>
        <end position="296"/>
    </location>
</feature>
<dbReference type="PANTHER" id="PTHR46796:SF6">
    <property type="entry name" value="ARAC SUBFAMILY"/>
    <property type="match status" value="1"/>
</dbReference>
<evidence type="ECO:0000256" key="2">
    <source>
        <dbReference type="ARBA" id="ARBA00023125"/>
    </source>
</evidence>
<dbReference type="InterPro" id="IPR018060">
    <property type="entry name" value="HTH_AraC"/>
</dbReference>
<evidence type="ECO:0000259" key="5">
    <source>
        <dbReference type="PROSITE" id="PS01124"/>
    </source>
</evidence>
<evidence type="ECO:0000256" key="3">
    <source>
        <dbReference type="ARBA" id="ARBA00023159"/>
    </source>
</evidence>
<name>A0A256G3J1_9HYPH</name>
<keyword evidence="2" id="KW-0238">DNA-binding</keyword>
<dbReference type="SMART" id="SM00342">
    <property type="entry name" value="HTH_ARAC"/>
    <property type="match status" value="1"/>
</dbReference>
<dbReference type="Pfam" id="PF12833">
    <property type="entry name" value="HTH_18"/>
    <property type="match status" value="1"/>
</dbReference>
<dbReference type="Gene3D" id="1.10.10.60">
    <property type="entry name" value="Homeodomain-like"/>
    <property type="match status" value="2"/>
</dbReference>
<dbReference type="Proteomes" id="UP000215590">
    <property type="component" value="Unassembled WGS sequence"/>
</dbReference>
<evidence type="ECO:0000313" key="6">
    <source>
        <dbReference type="EMBL" id="OYR21675.1"/>
    </source>
</evidence>
<sequence>MLNPAGTRVSFHDVSNVEAIEIAKTSAEHEWNKLHASILKVQPFSSSFPPVDSLLISMVLKGHATGIFEVDEIEYEIVLQPGSIIILPPDVQLDVTLKDPAEFINIYVSKKIVNDIIIDFSASGNSILRLDHSFSIYDDFIEQTINSLKEMLYSGGRFSSIEVQYIARVLVARVISKYSTNASENLNTDAGLSVPVLQRTFDFIDENLHRRIVIDRLAVTAGVGTAQFARLFKRATNVTLHQYIIKRRVERARDLLTETDTPIAEIAHECGFADQVHLTRFFGRIVGTSPASYRKKYKNNIAASVK</sequence>
<organism evidence="6 7">
    <name type="scientific">Brucella thiophenivorans</name>
    <dbReference type="NCBI Taxonomy" id="571255"/>
    <lineage>
        <taxon>Bacteria</taxon>
        <taxon>Pseudomonadati</taxon>
        <taxon>Pseudomonadota</taxon>
        <taxon>Alphaproteobacteria</taxon>
        <taxon>Hyphomicrobiales</taxon>
        <taxon>Brucellaceae</taxon>
        <taxon>Brucella/Ochrobactrum group</taxon>
        <taxon>Brucella</taxon>
    </lineage>
</organism>
<keyword evidence="1" id="KW-0805">Transcription regulation</keyword>